<evidence type="ECO:0000256" key="1">
    <source>
        <dbReference type="SAM" id="MobiDB-lite"/>
    </source>
</evidence>
<dbReference type="EMBL" id="KV005050">
    <property type="protein sequence ID" value="KZV34488.1"/>
    <property type="molecule type" value="Genomic_DNA"/>
</dbReference>
<protein>
    <submittedName>
        <fullName evidence="2">Uncharacterized protein</fullName>
    </submittedName>
</protein>
<feature type="compositionally biased region" description="Low complexity" evidence="1">
    <location>
        <begin position="126"/>
        <end position="138"/>
    </location>
</feature>
<proteinExistence type="predicted"/>
<feature type="compositionally biased region" description="Low complexity" evidence="1">
    <location>
        <begin position="148"/>
        <end position="161"/>
    </location>
</feature>
<keyword evidence="3" id="KW-1185">Reference proteome</keyword>
<organism evidence="2 3">
    <name type="scientific">Dorcoceras hygrometricum</name>
    <dbReference type="NCBI Taxonomy" id="472368"/>
    <lineage>
        <taxon>Eukaryota</taxon>
        <taxon>Viridiplantae</taxon>
        <taxon>Streptophyta</taxon>
        <taxon>Embryophyta</taxon>
        <taxon>Tracheophyta</taxon>
        <taxon>Spermatophyta</taxon>
        <taxon>Magnoliopsida</taxon>
        <taxon>eudicotyledons</taxon>
        <taxon>Gunneridae</taxon>
        <taxon>Pentapetalae</taxon>
        <taxon>asterids</taxon>
        <taxon>lamiids</taxon>
        <taxon>Lamiales</taxon>
        <taxon>Gesneriaceae</taxon>
        <taxon>Didymocarpoideae</taxon>
        <taxon>Trichosporeae</taxon>
        <taxon>Loxocarpinae</taxon>
        <taxon>Dorcoceras</taxon>
    </lineage>
</organism>
<accession>A0A2Z7BQW5</accession>
<sequence>MTIQADAAAGYNTLVFSNGFLRSPFVTDSIKYNNEYTCPNQTLEEIRPAVTTSPEKRPAGGATINENQVRHKGARGCTAARIQRRATPRPAAAAWSHNASSQRRFVRPAGASSRAASQHKCALRRSTGAPPTSTSASSIGHRRAQKRPASALNALSSSGAPSHDDSEKRRPSMRGQRACTARVHARGGAPLCAAAIPAGISIPFSSRF</sequence>
<feature type="region of interest" description="Disordered" evidence="1">
    <location>
        <begin position="82"/>
        <end position="181"/>
    </location>
</feature>
<name>A0A2Z7BQW5_9LAMI</name>
<evidence type="ECO:0000313" key="3">
    <source>
        <dbReference type="Proteomes" id="UP000250235"/>
    </source>
</evidence>
<gene>
    <name evidence="2" type="ORF">F511_17088</name>
</gene>
<reference evidence="2 3" key="1">
    <citation type="journal article" date="2015" name="Proc. Natl. Acad. Sci. U.S.A.">
        <title>The resurrection genome of Boea hygrometrica: A blueprint for survival of dehydration.</title>
        <authorList>
            <person name="Xiao L."/>
            <person name="Yang G."/>
            <person name="Zhang L."/>
            <person name="Yang X."/>
            <person name="Zhao S."/>
            <person name="Ji Z."/>
            <person name="Zhou Q."/>
            <person name="Hu M."/>
            <person name="Wang Y."/>
            <person name="Chen M."/>
            <person name="Xu Y."/>
            <person name="Jin H."/>
            <person name="Xiao X."/>
            <person name="Hu G."/>
            <person name="Bao F."/>
            <person name="Hu Y."/>
            <person name="Wan P."/>
            <person name="Li L."/>
            <person name="Deng X."/>
            <person name="Kuang T."/>
            <person name="Xiang C."/>
            <person name="Zhu J.K."/>
            <person name="Oliver M.J."/>
            <person name="He Y."/>
        </authorList>
    </citation>
    <scope>NUCLEOTIDE SEQUENCE [LARGE SCALE GENOMIC DNA]</scope>
    <source>
        <strain evidence="3">cv. XS01</strain>
    </source>
</reference>
<dbReference type="AlphaFoldDB" id="A0A2Z7BQW5"/>
<dbReference type="Proteomes" id="UP000250235">
    <property type="component" value="Unassembled WGS sequence"/>
</dbReference>
<evidence type="ECO:0000313" key="2">
    <source>
        <dbReference type="EMBL" id="KZV34488.1"/>
    </source>
</evidence>